<organism evidence="2 3">
    <name type="scientific">Acidipropionibacterium virtanenii</name>
    <dbReference type="NCBI Taxonomy" id="2057246"/>
    <lineage>
        <taxon>Bacteria</taxon>
        <taxon>Bacillati</taxon>
        <taxon>Actinomycetota</taxon>
        <taxon>Actinomycetes</taxon>
        <taxon>Propionibacteriales</taxon>
        <taxon>Propionibacteriaceae</taxon>
        <taxon>Acidipropionibacterium</taxon>
    </lineage>
</organism>
<accession>A0A344UXP7</accession>
<dbReference type="EMBL" id="CP025198">
    <property type="protein sequence ID" value="AXE40045.1"/>
    <property type="molecule type" value="Genomic_DNA"/>
</dbReference>
<dbReference type="Proteomes" id="UP000251995">
    <property type="component" value="Chromosome"/>
</dbReference>
<dbReference type="AlphaFoldDB" id="A0A344UXP7"/>
<name>A0A344UXP7_9ACTN</name>
<reference evidence="2 3" key="1">
    <citation type="submission" date="2017-12" db="EMBL/GenBank/DDBJ databases">
        <title>The whole genome sequence of the Acidipropionibacterium virtanenii sp. nov. type strain JS278.</title>
        <authorList>
            <person name="Laine P."/>
            <person name="Deptula P."/>
            <person name="Varmanen P."/>
            <person name="Auvinen P."/>
        </authorList>
    </citation>
    <scope>NUCLEOTIDE SEQUENCE [LARGE SCALE GENOMIC DNA]</scope>
    <source>
        <strain evidence="2 3">JS278</strain>
    </source>
</reference>
<sequence length="46" mass="4802">MGNGRNSGKRAVPPDVAPTLHARSPMVRRLPRPASGTPDGLPSIGR</sequence>
<proteinExistence type="predicted"/>
<evidence type="ECO:0000313" key="2">
    <source>
        <dbReference type="EMBL" id="AXE40045.1"/>
    </source>
</evidence>
<feature type="region of interest" description="Disordered" evidence="1">
    <location>
        <begin position="1"/>
        <end position="46"/>
    </location>
</feature>
<dbReference type="KEGG" id="acij:JS278_02911"/>
<protein>
    <submittedName>
        <fullName evidence="2">Uncharacterized protein</fullName>
    </submittedName>
</protein>
<evidence type="ECO:0000256" key="1">
    <source>
        <dbReference type="SAM" id="MobiDB-lite"/>
    </source>
</evidence>
<gene>
    <name evidence="2" type="ORF">JS278_02911</name>
</gene>
<evidence type="ECO:0000313" key="3">
    <source>
        <dbReference type="Proteomes" id="UP000251995"/>
    </source>
</evidence>
<keyword evidence="3" id="KW-1185">Reference proteome</keyword>